<comment type="caution">
    <text evidence="1">The sequence shown here is derived from an EMBL/GenBank/DDBJ whole genome shotgun (WGS) entry which is preliminary data.</text>
</comment>
<keyword evidence="2" id="KW-1185">Reference proteome</keyword>
<organism evidence="1 2">
    <name type="scientific">Carnegiea gigantea</name>
    <dbReference type="NCBI Taxonomy" id="171969"/>
    <lineage>
        <taxon>Eukaryota</taxon>
        <taxon>Viridiplantae</taxon>
        <taxon>Streptophyta</taxon>
        <taxon>Embryophyta</taxon>
        <taxon>Tracheophyta</taxon>
        <taxon>Spermatophyta</taxon>
        <taxon>Magnoliopsida</taxon>
        <taxon>eudicotyledons</taxon>
        <taxon>Gunneridae</taxon>
        <taxon>Pentapetalae</taxon>
        <taxon>Caryophyllales</taxon>
        <taxon>Cactineae</taxon>
        <taxon>Cactaceae</taxon>
        <taxon>Cactoideae</taxon>
        <taxon>Echinocereeae</taxon>
        <taxon>Carnegiea</taxon>
    </lineage>
</organism>
<name>A0A9Q1Q6Z4_9CARY</name>
<dbReference type="EMBL" id="JAKOGI010000703">
    <property type="protein sequence ID" value="KAJ8431248.1"/>
    <property type="molecule type" value="Genomic_DNA"/>
</dbReference>
<sequence length="195" mass="21864">MLGLFPESGLKNSISVQPHPRLKGAPKELGKGRLYYTECPPIQNPQPLDFVKNHCAEDDLGQFQKFEAASSLLSPSEFIARAQGLKIIWERQQGKSNPAPTPLEVGQSSKVEVGYTEVVIEHVSCLGEDGRERLNNARTTRNEEARQSKTIERTAIILNIQEVVDPPNLQQVEPQPRRENEINGHISEMNGLEFR</sequence>
<gene>
    <name evidence="1" type="ORF">Cgig2_011772</name>
</gene>
<protein>
    <submittedName>
        <fullName evidence="1">Uncharacterized protein</fullName>
    </submittedName>
</protein>
<accession>A0A9Q1Q6Z4</accession>
<dbReference type="Proteomes" id="UP001153076">
    <property type="component" value="Unassembled WGS sequence"/>
</dbReference>
<reference evidence="1" key="1">
    <citation type="submission" date="2022-04" db="EMBL/GenBank/DDBJ databases">
        <title>Carnegiea gigantea Genome sequencing and assembly v2.</title>
        <authorList>
            <person name="Copetti D."/>
            <person name="Sanderson M.J."/>
            <person name="Burquez A."/>
            <person name="Wojciechowski M.F."/>
        </authorList>
    </citation>
    <scope>NUCLEOTIDE SEQUENCE</scope>
    <source>
        <strain evidence="1">SGP5-SGP5p</strain>
        <tissue evidence="1">Aerial part</tissue>
    </source>
</reference>
<proteinExistence type="predicted"/>
<dbReference type="AlphaFoldDB" id="A0A9Q1Q6Z4"/>
<evidence type="ECO:0000313" key="1">
    <source>
        <dbReference type="EMBL" id="KAJ8431248.1"/>
    </source>
</evidence>
<evidence type="ECO:0000313" key="2">
    <source>
        <dbReference type="Proteomes" id="UP001153076"/>
    </source>
</evidence>